<comment type="cofactor">
    <cofactor evidence="1">
        <name>Zn(2+)</name>
        <dbReference type="ChEBI" id="CHEBI:29105"/>
    </cofactor>
</comment>
<keyword evidence="4" id="KW-0645">Protease</keyword>
<feature type="domain" description="Peptidase M28" evidence="17">
    <location>
        <begin position="126"/>
        <end position="316"/>
    </location>
</feature>
<dbReference type="OrthoDB" id="76293at2759"/>
<keyword evidence="12 15" id="KW-0472">Membrane</keyword>
<feature type="transmembrane region" description="Helical" evidence="15">
    <location>
        <begin position="486"/>
        <end position="514"/>
    </location>
</feature>
<feature type="compositionally biased region" description="Basic and acidic residues" evidence="14">
    <location>
        <begin position="813"/>
        <end position="829"/>
    </location>
</feature>
<dbReference type="GO" id="GO:0005789">
    <property type="term" value="C:endoplasmic reticulum membrane"/>
    <property type="evidence" value="ECO:0007669"/>
    <property type="project" value="UniProtKB-SubCell"/>
</dbReference>
<keyword evidence="7" id="KW-0378">Hydrolase</keyword>
<feature type="transmembrane region" description="Helical" evidence="15">
    <location>
        <begin position="401"/>
        <end position="425"/>
    </location>
</feature>
<evidence type="ECO:0000256" key="16">
    <source>
        <dbReference type="SAM" id="SignalP"/>
    </source>
</evidence>
<evidence type="ECO:0000256" key="15">
    <source>
        <dbReference type="SAM" id="Phobius"/>
    </source>
</evidence>
<keyword evidence="5 15" id="KW-0812">Transmembrane</keyword>
<sequence length="980" mass="105435">MLVAYYVILFLVVRDRMLWTPSIKPETSDPQIFSEERAMKHVEVLTEVIGDHQVSTPGLEEATQYMLKEANRIRQLGEDMDDVEVEVHLDTVSGEVAMDFTLVNLTNVYRGLDNIALVIRRKGLINITGTMKPDEPKSLLIASHYDSAVCSYGAADDGAQVAAMLEVARALLYRRPLPRAPVVFLWTGGEEPFSPAAHGWMRSSSLVPSLGAFINLEAMGTGGLPILFQHTGAWTMEAYARGAPFARGSRVAQDIFDANLIPADSDYRMFSALHYGHLPGIDVAYVMDSTSYHSYLDRPARMRKGVVQEMGENLLGAITSFTDYLTDHPSEAAQPEHVTERAVYFDILGLVMVSYRDRLAVMLHNVPATIALGLPLIAHSSNTHSLTAAYKAMGHATLRTFASIVLAILFPALLGAGRTLLSALLGAGRTLLSGMPMVWYSHQSLGLLIYLPVALLGALIPHLGIEKHAEQYASGRPGLYLGAQMQGCALAGGMAAAGLTAVGLIGNGCVFALASVMSSSLSLLLGTPRLHLSLLLLALATALIPLIFGMEIMIVFVAVIMERMGIAGHISVLLADVVVGVLCGLAVLACTCGAMLPLIAYSISGVRKQVIAVLLLVSFGASTYGSLYVHPYSVTSPKRVALNHLHFTVATDVGHHPASTSVENDTPVHSEVSDHQTGCLGRLGVPQMTVVSNRFAYSPTDSVHIDFALNHSEDSRLPDTGMEFTSVFPLTNLLAGGGRNLDASYVLQPAAADSDKLVPQGEVQGAAGQRVRQLPYVCRTAEDVWDMKSSASGLRSKAESSLGESLAGGVDEDGGRSKTDGQHSSRCAEGKRRRVNLMLFTERAAWGVLNVTVHGGMQLTGWSFGSQLMPSLIKGTQDVQVQHIARLLLQNQSSHVVEFWLEVADKQAPAGGLCSEGHRADGRPSFPDSQAGGATAGVRVELSISYLDKTEALMQAKARLPEEWVSEIWLATVYYSAWEL</sequence>
<keyword evidence="16" id="KW-0732">Signal</keyword>
<evidence type="ECO:0000256" key="12">
    <source>
        <dbReference type="ARBA" id="ARBA00023136"/>
    </source>
</evidence>
<dbReference type="EMBL" id="BEGY01000014">
    <property type="protein sequence ID" value="GAX75969.1"/>
    <property type="molecule type" value="Genomic_DNA"/>
</dbReference>
<evidence type="ECO:0000256" key="5">
    <source>
        <dbReference type="ARBA" id="ARBA00022692"/>
    </source>
</evidence>
<evidence type="ECO:0000256" key="6">
    <source>
        <dbReference type="ARBA" id="ARBA00022723"/>
    </source>
</evidence>
<dbReference type="Gene3D" id="3.40.630.10">
    <property type="entry name" value="Zn peptidases"/>
    <property type="match status" value="1"/>
</dbReference>
<comment type="caution">
    <text evidence="18">The sequence shown here is derived from an EMBL/GenBank/DDBJ whole genome shotgun (WGS) entry which is preliminary data.</text>
</comment>
<keyword evidence="8" id="KW-0256">Endoplasmic reticulum</keyword>
<dbReference type="AlphaFoldDB" id="A0A250WZ47"/>
<protein>
    <recommendedName>
        <fullName evidence="17">Peptidase M28 domain-containing protein</fullName>
    </recommendedName>
</protein>
<dbReference type="CDD" id="cd03875">
    <property type="entry name" value="M28_Fxna_like"/>
    <property type="match status" value="1"/>
</dbReference>
<evidence type="ECO:0000256" key="3">
    <source>
        <dbReference type="ARBA" id="ARBA00010918"/>
    </source>
</evidence>
<evidence type="ECO:0000256" key="1">
    <source>
        <dbReference type="ARBA" id="ARBA00001947"/>
    </source>
</evidence>
<dbReference type="Proteomes" id="UP000232323">
    <property type="component" value="Unassembled WGS sequence"/>
</dbReference>
<dbReference type="SUPFAM" id="SSF53187">
    <property type="entry name" value="Zn-dependent exopeptidases"/>
    <property type="match status" value="1"/>
</dbReference>
<feature type="transmembrane region" description="Helical" evidence="15">
    <location>
        <begin position="534"/>
        <end position="561"/>
    </location>
</feature>
<dbReference type="GO" id="GO:0008235">
    <property type="term" value="F:metalloexopeptidase activity"/>
    <property type="evidence" value="ECO:0007669"/>
    <property type="project" value="InterPro"/>
</dbReference>
<dbReference type="GO" id="GO:0006508">
    <property type="term" value="P:proteolysis"/>
    <property type="evidence" value="ECO:0007669"/>
    <property type="project" value="UniProtKB-KW"/>
</dbReference>
<evidence type="ECO:0000256" key="9">
    <source>
        <dbReference type="ARBA" id="ARBA00022833"/>
    </source>
</evidence>
<keyword evidence="10 15" id="KW-1133">Transmembrane helix</keyword>
<feature type="transmembrane region" description="Helical" evidence="15">
    <location>
        <begin position="573"/>
        <end position="603"/>
    </location>
</feature>
<dbReference type="PANTHER" id="PTHR12147">
    <property type="entry name" value="METALLOPEPTIDASE M28 FAMILY MEMBER"/>
    <property type="match status" value="1"/>
</dbReference>
<comment type="similarity">
    <text evidence="3">Belongs to the peptidase M28 family.</text>
</comment>
<dbReference type="InterPro" id="IPR045175">
    <property type="entry name" value="M28_fam"/>
</dbReference>
<keyword evidence="9" id="KW-0862">Zinc</keyword>
<keyword evidence="19" id="KW-1185">Reference proteome</keyword>
<evidence type="ECO:0000256" key="10">
    <source>
        <dbReference type="ARBA" id="ARBA00022989"/>
    </source>
</evidence>
<organism evidence="18 19">
    <name type="scientific">Chlamydomonas eustigma</name>
    <dbReference type="NCBI Taxonomy" id="1157962"/>
    <lineage>
        <taxon>Eukaryota</taxon>
        <taxon>Viridiplantae</taxon>
        <taxon>Chlorophyta</taxon>
        <taxon>core chlorophytes</taxon>
        <taxon>Chlorophyceae</taxon>
        <taxon>CS clade</taxon>
        <taxon>Chlamydomonadales</taxon>
        <taxon>Chlamydomonadaceae</taxon>
        <taxon>Chlamydomonas</taxon>
    </lineage>
</organism>
<feature type="region of interest" description="Disordered" evidence="14">
    <location>
        <begin position="914"/>
        <end position="933"/>
    </location>
</feature>
<evidence type="ECO:0000313" key="19">
    <source>
        <dbReference type="Proteomes" id="UP000232323"/>
    </source>
</evidence>
<keyword evidence="13" id="KW-0325">Glycoprotein</keyword>
<dbReference type="GO" id="GO:0046872">
    <property type="term" value="F:metal ion binding"/>
    <property type="evidence" value="ECO:0007669"/>
    <property type="project" value="UniProtKB-KW"/>
</dbReference>
<name>A0A250WZ47_9CHLO</name>
<comment type="subcellular location">
    <subcellularLocation>
        <location evidence="2">Endoplasmic reticulum membrane</location>
        <topology evidence="2">Multi-pass membrane protein</topology>
    </subcellularLocation>
</comment>
<keyword evidence="6" id="KW-0479">Metal-binding</keyword>
<evidence type="ECO:0000256" key="11">
    <source>
        <dbReference type="ARBA" id="ARBA00023049"/>
    </source>
</evidence>
<evidence type="ECO:0000256" key="13">
    <source>
        <dbReference type="ARBA" id="ARBA00023180"/>
    </source>
</evidence>
<evidence type="ECO:0000256" key="7">
    <source>
        <dbReference type="ARBA" id="ARBA00022801"/>
    </source>
</evidence>
<accession>A0A250WZ47</accession>
<keyword evidence="11" id="KW-0482">Metalloprotease</keyword>
<dbReference type="InterPro" id="IPR007484">
    <property type="entry name" value="Peptidase_M28"/>
</dbReference>
<feature type="region of interest" description="Disordered" evidence="14">
    <location>
        <begin position="796"/>
        <end position="829"/>
    </location>
</feature>
<gene>
    <name evidence="18" type="ORF">CEUSTIGMA_g3412.t1</name>
</gene>
<evidence type="ECO:0000256" key="4">
    <source>
        <dbReference type="ARBA" id="ARBA00022670"/>
    </source>
</evidence>
<dbReference type="InterPro" id="IPR048024">
    <property type="entry name" value="Fxna-like_M28_dom"/>
</dbReference>
<evidence type="ECO:0000259" key="17">
    <source>
        <dbReference type="Pfam" id="PF04389"/>
    </source>
</evidence>
<reference evidence="18 19" key="1">
    <citation type="submission" date="2017-08" db="EMBL/GenBank/DDBJ databases">
        <title>Acidophilic green algal genome provides insights into adaptation to an acidic environment.</title>
        <authorList>
            <person name="Hirooka S."/>
            <person name="Hirose Y."/>
            <person name="Kanesaki Y."/>
            <person name="Higuchi S."/>
            <person name="Fujiwara T."/>
            <person name="Onuma R."/>
            <person name="Era A."/>
            <person name="Ohbayashi R."/>
            <person name="Uzuka A."/>
            <person name="Nozaki H."/>
            <person name="Yoshikawa H."/>
            <person name="Miyagishima S.Y."/>
        </authorList>
    </citation>
    <scope>NUCLEOTIDE SEQUENCE [LARGE SCALE GENOMIC DNA]</scope>
    <source>
        <strain evidence="18 19">NIES-2499</strain>
    </source>
</reference>
<feature type="transmembrane region" description="Helical" evidence="15">
    <location>
        <begin position="445"/>
        <end position="465"/>
    </location>
</feature>
<evidence type="ECO:0000256" key="2">
    <source>
        <dbReference type="ARBA" id="ARBA00004477"/>
    </source>
</evidence>
<evidence type="ECO:0000256" key="8">
    <source>
        <dbReference type="ARBA" id="ARBA00022824"/>
    </source>
</evidence>
<feature type="chain" id="PRO_5013100767" description="Peptidase M28 domain-containing protein" evidence="16">
    <location>
        <begin position="20"/>
        <end position="980"/>
    </location>
</feature>
<proteinExistence type="inferred from homology"/>
<evidence type="ECO:0000313" key="18">
    <source>
        <dbReference type="EMBL" id="GAX75969.1"/>
    </source>
</evidence>
<dbReference type="FunFam" id="3.40.630.10:FF:000008">
    <property type="entry name" value="Endoplasmic reticulum metallopeptidase 1"/>
    <property type="match status" value="1"/>
</dbReference>
<feature type="transmembrane region" description="Helical" evidence="15">
    <location>
        <begin position="609"/>
        <end position="629"/>
    </location>
</feature>
<feature type="signal peptide" evidence="16">
    <location>
        <begin position="1"/>
        <end position="19"/>
    </location>
</feature>
<dbReference type="STRING" id="1157962.A0A250WZ47"/>
<dbReference type="Pfam" id="PF04389">
    <property type="entry name" value="Peptidase_M28"/>
    <property type="match status" value="1"/>
</dbReference>
<evidence type="ECO:0000256" key="14">
    <source>
        <dbReference type="SAM" id="MobiDB-lite"/>
    </source>
</evidence>
<dbReference type="PANTHER" id="PTHR12147:SF22">
    <property type="entry name" value="ENDOPLASMIC RETICULUM METALLOPEPTIDASE 1"/>
    <property type="match status" value="1"/>
</dbReference>